<name>A0AA39M891_9BILA</name>
<dbReference type="GO" id="GO:0005634">
    <property type="term" value="C:nucleus"/>
    <property type="evidence" value="ECO:0007669"/>
    <property type="project" value="UniProtKB-SubCell"/>
</dbReference>
<evidence type="ECO:0000256" key="4">
    <source>
        <dbReference type="ARBA" id="ARBA00022723"/>
    </source>
</evidence>
<dbReference type="Pfam" id="PF01062">
    <property type="entry name" value="Bestrophin"/>
    <property type="match status" value="1"/>
</dbReference>
<dbReference type="InterPro" id="IPR013087">
    <property type="entry name" value="Znf_C2H2_type"/>
</dbReference>
<keyword evidence="15" id="KW-0406">Ion transport</keyword>
<dbReference type="GO" id="GO:0006357">
    <property type="term" value="P:regulation of transcription by RNA polymerase II"/>
    <property type="evidence" value="ECO:0007669"/>
    <property type="project" value="UniProtKB-ARBA"/>
</dbReference>
<keyword evidence="3 15" id="KW-0812">Transmembrane</keyword>
<evidence type="ECO:0000256" key="9">
    <source>
        <dbReference type="ARBA" id="ARBA00023015"/>
    </source>
</evidence>
<protein>
    <recommendedName>
        <fullName evidence="15">Bestrophin homolog</fullName>
    </recommendedName>
</protein>
<dbReference type="Proteomes" id="UP001175271">
    <property type="component" value="Unassembled WGS sequence"/>
</dbReference>
<keyword evidence="15" id="KW-0813">Transport</keyword>
<dbReference type="GO" id="GO:0005886">
    <property type="term" value="C:plasma membrane"/>
    <property type="evidence" value="ECO:0007669"/>
    <property type="project" value="UniProtKB-SubCell"/>
</dbReference>
<evidence type="ECO:0000256" key="5">
    <source>
        <dbReference type="ARBA" id="ARBA00022737"/>
    </source>
</evidence>
<proteinExistence type="inferred from homology"/>
<evidence type="ECO:0000256" key="2">
    <source>
        <dbReference type="ARBA" id="ARBA00004370"/>
    </source>
</evidence>
<dbReference type="GO" id="GO:0008270">
    <property type="term" value="F:zinc ion binding"/>
    <property type="evidence" value="ECO:0007669"/>
    <property type="project" value="UniProtKB-KW"/>
</dbReference>
<evidence type="ECO:0000313" key="18">
    <source>
        <dbReference type="Proteomes" id="UP001175271"/>
    </source>
</evidence>
<accession>A0AA39M891</accession>
<dbReference type="Gene3D" id="3.30.160.60">
    <property type="entry name" value="Classic Zinc Finger"/>
    <property type="match status" value="2"/>
</dbReference>
<feature type="domain" description="C2H2-type" evidence="16">
    <location>
        <begin position="49"/>
        <end position="76"/>
    </location>
</feature>
<sequence>MSSRCPLGRSRGMWSLKECEKNALGPISPSGLLLPGRVPEEASGGEKPFRCAVCSKSFADRSNLRAHERTHSGENPFACDLCDNRLALRSYLEKHRVIHENDLCPKKPNKINSMCFLVFVCCLAFPIATVLHIYSLYFQIRSSSVVMTISYSFKASTADAFTFWKLLGYWQASIWKLVLKEIAVWILVYVSYGMTYYFYFKSSPYAGSVKELTKFAQIFAGTIPLTLLLGFYTSLVAERWWAMYTLMDWPDTAGLALATYFKNNALSDTKSRLVRRTCARYIVLTFVLLMRDVSAPVRNRFPQLEILVKKGGLLTAEELEKLNRIRYLDKGSCKYWVPIEWALSILKEHYVSKTQQGAKKSIMDENSYVHCVDEIGTYRSKLSDIISYDWVPIPLAYTQIVVVAVYAHVINAVLSQQIIDAEDTLFFSSFALSAVFTVIEIIFYLGWLKSAQVMLNPFGFDDDDFEVNWLIDRHWNIIYRMLDKTFDVNDCPALITAKDVDDNAELPHTVGSGILLAKKQNHPMVGSVVRMQIRGSEAEQVQLVPRKRQTRFPGDHPA</sequence>
<evidence type="ECO:0000256" key="12">
    <source>
        <dbReference type="ARBA" id="ARBA00023242"/>
    </source>
</evidence>
<feature type="domain" description="C2H2-type" evidence="16">
    <location>
        <begin position="77"/>
        <end position="102"/>
    </location>
</feature>
<keyword evidence="6 14" id="KW-0863">Zinc-finger</keyword>
<keyword evidence="12" id="KW-0539">Nucleus</keyword>
<evidence type="ECO:0000256" key="6">
    <source>
        <dbReference type="ARBA" id="ARBA00022771"/>
    </source>
</evidence>
<keyword evidence="10 15" id="KW-0472">Membrane</keyword>
<evidence type="ECO:0000256" key="15">
    <source>
        <dbReference type="RuleBase" id="RU363126"/>
    </source>
</evidence>
<dbReference type="PROSITE" id="PS50157">
    <property type="entry name" value="ZINC_FINGER_C2H2_2"/>
    <property type="match status" value="2"/>
</dbReference>
<comment type="subcellular location">
    <subcellularLocation>
        <location evidence="15">Cell membrane</location>
        <topology evidence="15">Multi-pass membrane protein</topology>
    </subcellularLocation>
    <subcellularLocation>
        <location evidence="2">Membrane</location>
    </subcellularLocation>
    <subcellularLocation>
        <location evidence="1">Nucleus</location>
    </subcellularLocation>
</comment>
<evidence type="ECO:0000256" key="13">
    <source>
        <dbReference type="ARBA" id="ARBA00034769"/>
    </source>
</evidence>
<comment type="caution">
    <text evidence="17">The sequence shown here is derived from an EMBL/GenBank/DDBJ whole genome shotgun (WGS) entry which is preliminary data.</text>
</comment>
<keyword evidence="15" id="KW-0868">Chloride</keyword>
<dbReference type="PROSITE" id="PS00028">
    <property type="entry name" value="ZINC_FINGER_C2H2_1"/>
    <property type="match status" value="2"/>
</dbReference>
<dbReference type="FunFam" id="3.30.160.60:FF:001289">
    <property type="entry name" value="Zinc finger protein 574"/>
    <property type="match status" value="1"/>
</dbReference>
<dbReference type="InterPro" id="IPR036236">
    <property type="entry name" value="Znf_C2H2_sf"/>
</dbReference>
<dbReference type="PANTHER" id="PTHR10736:SF0">
    <property type="entry name" value="BESTROPHIN HOMOLOG"/>
    <property type="match status" value="1"/>
</dbReference>
<dbReference type="GO" id="GO:0034707">
    <property type="term" value="C:chloride channel complex"/>
    <property type="evidence" value="ECO:0007669"/>
    <property type="project" value="UniProtKB-KW"/>
</dbReference>
<keyword evidence="15" id="KW-1003">Cell membrane</keyword>
<comment type="similarity">
    <text evidence="13 15">Belongs to the anion channel-forming bestrophin (TC 1.A.46) family. Calcium-sensitive chloride channel subfamily.</text>
</comment>
<evidence type="ECO:0000256" key="8">
    <source>
        <dbReference type="ARBA" id="ARBA00022989"/>
    </source>
</evidence>
<keyword evidence="4" id="KW-0479">Metal-binding</keyword>
<feature type="transmembrane region" description="Helical" evidence="15">
    <location>
        <begin position="116"/>
        <end position="137"/>
    </location>
</feature>
<keyword evidence="5" id="KW-0677">Repeat</keyword>
<evidence type="ECO:0000313" key="17">
    <source>
        <dbReference type="EMBL" id="KAK0424622.1"/>
    </source>
</evidence>
<gene>
    <name evidence="17" type="ORF">QR680_008754</name>
</gene>
<keyword evidence="9" id="KW-0805">Transcription regulation</keyword>
<evidence type="ECO:0000256" key="14">
    <source>
        <dbReference type="PROSITE-ProRule" id="PRU00042"/>
    </source>
</evidence>
<keyword evidence="7" id="KW-0862">Zinc</keyword>
<feature type="transmembrane region" description="Helical" evidence="15">
    <location>
        <begin position="182"/>
        <end position="200"/>
    </location>
</feature>
<keyword evidence="8 15" id="KW-1133">Transmembrane helix</keyword>
<comment type="function">
    <text evidence="15">Forms chloride channels.</text>
</comment>
<evidence type="ECO:0000256" key="11">
    <source>
        <dbReference type="ARBA" id="ARBA00023163"/>
    </source>
</evidence>
<evidence type="ECO:0000259" key="16">
    <source>
        <dbReference type="PROSITE" id="PS50157"/>
    </source>
</evidence>
<evidence type="ECO:0000256" key="1">
    <source>
        <dbReference type="ARBA" id="ARBA00004123"/>
    </source>
</evidence>
<evidence type="ECO:0000256" key="10">
    <source>
        <dbReference type="ARBA" id="ARBA00023136"/>
    </source>
</evidence>
<keyword evidence="18" id="KW-1185">Reference proteome</keyword>
<dbReference type="EMBL" id="JAUCMV010000001">
    <property type="protein sequence ID" value="KAK0424622.1"/>
    <property type="molecule type" value="Genomic_DNA"/>
</dbReference>
<keyword evidence="15" id="KW-0869">Chloride channel</keyword>
<dbReference type="SUPFAM" id="SSF57667">
    <property type="entry name" value="beta-beta-alpha zinc fingers"/>
    <property type="match status" value="1"/>
</dbReference>
<dbReference type="InterPro" id="IPR000615">
    <property type="entry name" value="Bestrophin"/>
</dbReference>
<dbReference type="InterPro" id="IPR021134">
    <property type="entry name" value="Bestrophin-like"/>
</dbReference>
<dbReference type="Pfam" id="PF00096">
    <property type="entry name" value="zf-C2H2"/>
    <property type="match status" value="1"/>
</dbReference>
<dbReference type="PANTHER" id="PTHR10736">
    <property type="entry name" value="BESTROPHIN"/>
    <property type="match status" value="1"/>
</dbReference>
<keyword evidence="11" id="KW-0804">Transcription</keyword>
<dbReference type="GO" id="GO:0005254">
    <property type="term" value="F:chloride channel activity"/>
    <property type="evidence" value="ECO:0007669"/>
    <property type="project" value="UniProtKB-KW"/>
</dbReference>
<evidence type="ECO:0000256" key="3">
    <source>
        <dbReference type="ARBA" id="ARBA00022692"/>
    </source>
</evidence>
<feature type="transmembrane region" description="Helical" evidence="15">
    <location>
        <begin position="212"/>
        <end position="235"/>
    </location>
</feature>
<feature type="transmembrane region" description="Helical" evidence="15">
    <location>
        <begin position="426"/>
        <end position="447"/>
    </location>
</feature>
<dbReference type="SMART" id="SM00355">
    <property type="entry name" value="ZnF_C2H2"/>
    <property type="match status" value="2"/>
</dbReference>
<dbReference type="AlphaFoldDB" id="A0AA39M891"/>
<organism evidence="17 18">
    <name type="scientific">Steinernema hermaphroditum</name>
    <dbReference type="NCBI Taxonomy" id="289476"/>
    <lineage>
        <taxon>Eukaryota</taxon>
        <taxon>Metazoa</taxon>
        <taxon>Ecdysozoa</taxon>
        <taxon>Nematoda</taxon>
        <taxon>Chromadorea</taxon>
        <taxon>Rhabditida</taxon>
        <taxon>Tylenchina</taxon>
        <taxon>Panagrolaimomorpha</taxon>
        <taxon>Strongyloidoidea</taxon>
        <taxon>Steinernematidae</taxon>
        <taxon>Steinernema</taxon>
    </lineage>
</organism>
<keyword evidence="15" id="KW-0407">Ion channel</keyword>
<feature type="transmembrane region" description="Helical" evidence="15">
    <location>
        <begin position="396"/>
        <end position="414"/>
    </location>
</feature>
<evidence type="ECO:0000256" key="7">
    <source>
        <dbReference type="ARBA" id="ARBA00022833"/>
    </source>
</evidence>
<reference evidence="17" key="1">
    <citation type="submission" date="2023-06" db="EMBL/GenBank/DDBJ databases">
        <title>Genomic analysis of the entomopathogenic nematode Steinernema hermaphroditum.</title>
        <authorList>
            <person name="Schwarz E.M."/>
            <person name="Heppert J.K."/>
            <person name="Baniya A."/>
            <person name="Schwartz H.T."/>
            <person name="Tan C.-H."/>
            <person name="Antoshechkin I."/>
            <person name="Sternberg P.W."/>
            <person name="Goodrich-Blair H."/>
            <person name="Dillman A.R."/>
        </authorList>
    </citation>
    <scope>NUCLEOTIDE SEQUENCE</scope>
    <source>
        <strain evidence="17">PS9179</strain>
        <tissue evidence="17">Whole animal</tissue>
    </source>
</reference>